<gene>
    <name evidence="5" type="ORF">METZ01_LOCUS192698</name>
</gene>
<dbReference type="CDD" id="cd00609">
    <property type="entry name" value="AAT_like"/>
    <property type="match status" value="1"/>
</dbReference>
<dbReference type="InterPro" id="IPR015421">
    <property type="entry name" value="PyrdxlP-dep_Trfase_major"/>
</dbReference>
<dbReference type="GO" id="GO:0030170">
    <property type="term" value="F:pyridoxal phosphate binding"/>
    <property type="evidence" value="ECO:0007669"/>
    <property type="project" value="InterPro"/>
</dbReference>
<dbReference type="InterPro" id="IPR015422">
    <property type="entry name" value="PyrdxlP-dep_Trfase_small"/>
</dbReference>
<dbReference type="Pfam" id="PF00155">
    <property type="entry name" value="Aminotran_1_2"/>
    <property type="match status" value="1"/>
</dbReference>
<evidence type="ECO:0000259" key="4">
    <source>
        <dbReference type="Pfam" id="PF00155"/>
    </source>
</evidence>
<dbReference type="EMBL" id="UINC01040243">
    <property type="protein sequence ID" value="SVB39844.1"/>
    <property type="molecule type" value="Genomic_DNA"/>
</dbReference>
<accession>A0A382DPD2</accession>
<proteinExistence type="predicted"/>
<evidence type="ECO:0000313" key="5">
    <source>
        <dbReference type="EMBL" id="SVB39844.1"/>
    </source>
</evidence>
<protein>
    <recommendedName>
        <fullName evidence="4">Aminotransferase class I/classII large domain-containing protein</fullName>
    </recommendedName>
</protein>
<dbReference type="InterPro" id="IPR050106">
    <property type="entry name" value="HistidinolP_aminotransfase"/>
</dbReference>
<dbReference type="InterPro" id="IPR015424">
    <property type="entry name" value="PyrdxlP-dep_Trfase"/>
</dbReference>
<organism evidence="5">
    <name type="scientific">marine metagenome</name>
    <dbReference type="NCBI Taxonomy" id="408172"/>
    <lineage>
        <taxon>unclassified sequences</taxon>
        <taxon>metagenomes</taxon>
        <taxon>ecological metagenomes</taxon>
    </lineage>
</organism>
<sequence>MNKHITRRDWLNRSAAVLGGTLLGSVTGYNPLYSTPISWSTNEPIRMMYNENPYGPSQIARKAMRKAFSESNLYSMTPAKAEFKALIAKLNGVKPSQVVIGFGSTEILKKAALMNGIDGGELVSPTLTFEEINHYADTLNMPIKRVPMDNKIGIDLNKISDSVSRKTKLVYLCNPNNPTGKIMDSGELESFCQNMSKRTVVFIDEAYLEYVSDPDYRSMLGLVKKGINVIVSRTASKVHGLAGLRVGYAITTPELAKKLEPYMTDYLNIVGLRAAMASYQDQEFQNYTIKMNDRAKRIVTNFLDEKGIQYLDSQSNFIFFHIGRPITEFQPAMEKKGVLVGRPFPPYTDWCRLSMATPDEMGRFIEGFNALL</sequence>
<keyword evidence="3" id="KW-0663">Pyridoxal phosphate</keyword>
<evidence type="ECO:0000256" key="2">
    <source>
        <dbReference type="ARBA" id="ARBA00022679"/>
    </source>
</evidence>
<reference evidence="5" key="1">
    <citation type="submission" date="2018-05" db="EMBL/GenBank/DDBJ databases">
        <authorList>
            <person name="Lanie J.A."/>
            <person name="Ng W.-L."/>
            <person name="Kazmierczak K.M."/>
            <person name="Andrzejewski T.M."/>
            <person name="Davidsen T.M."/>
            <person name="Wayne K.J."/>
            <person name="Tettelin H."/>
            <person name="Glass J.I."/>
            <person name="Rusch D."/>
            <person name="Podicherti R."/>
            <person name="Tsui H.-C.T."/>
            <person name="Winkler M.E."/>
        </authorList>
    </citation>
    <scope>NUCLEOTIDE SEQUENCE</scope>
</reference>
<dbReference type="PANTHER" id="PTHR43643:SF3">
    <property type="entry name" value="HISTIDINOL-PHOSPHATE AMINOTRANSFERASE"/>
    <property type="match status" value="1"/>
</dbReference>
<dbReference type="AlphaFoldDB" id="A0A382DPD2"/>
<dbReference type="Gene3D" id="3.90.1150.10">
    <property type="entry name" value="Aspartate Aminotransferase, domain 1"/>
    <property type="match status" value="1"/>
</dbReference>
<dbReference type="PANTHER" id="PTHR43643">
    <property type="entry name" value="HISTIDINOL-PHOSPHATE AMINOTRANSFERASE 2"/>
    <property type="match status" value="1"/>
</dbReference>
<dbReference type="InterPro" id="IPR006311">
    <property type="entry name" value="TAT_signal"/>
</dbReference>
<feature type="domain" description="Aminotransferase class I/classII large" evidence="4">
    <location>
        <begin position="46"/>
        <end position="366"/>
    </location>
</feature>
<dbReference type="SUPFAM" id="SSF53383">
    <property type="entry name" value="PLP-dependent transferases"/>
    <property type="match status" value="1"/>
</dbReference>
<evidence type="ECO:0000256" key="1">
    <source>
        <dbReference type="ARBA" id="ARBA00022576"/>
    </source>
</evidence>
<dbReference type="PROSITE" id="PS51318">
    <property type="entry name" value="TAT"/>
    <property type="match status" value="1"/>
</dbReference>
<keyword evidence="2" id="KW-0808">Transferase</keyword>
<dbReference type="InterPro" id="IPR004839">
    <property type="entry name" value="Aminotransferase_I/II_large"/>
</dbReference>
<dbReference type="GO" id="GO:0008483">
    <property type="term" value="F:transaminase activity"/>
    <property type="evidence" value="ECO:0007669"/>
    <property type="project" value="UniProtKB-KW"/>
</dbReference>
<dbReference type="Gene3D" id="3.40.640.10">
    <property type="entry name" value="Type I PLP-dependent aspartate aminotransferase-like (Major domain)"/>
    <property type="match status" value="1"/>
</dbReference>
<evidence type="ECO:0000256" key="3">
    <source>
        <dbReference type="ARBA" id="ARBA00022898"/>
    </source>
</evidence>
<keyword evidence="1" id="KW-0032">Aminotransferase</keyword>
<name>A0A382DPD2_9ZZZZ</name>